<dbReference type="Gene3D" id="1.20.1530.20">
    <property type="match status" value="1"/>
</dbReference>
<feature type="transmembrane region" description="Helical" evidence="5">
    <location>
        <begin position="208"/>
        <end position="228"/>
    </location>
</feature>
<feature type="transmembrane region" description="Helical" evidence="5">
    <location>
        <begin position="165"/>
        <end position="188"/>
    </location>
</feature>
<reference evidence="8" key="1">
    <citation type="journal article" date="2019" name="Int. J. Syst. Evol. Microbiol.">
        <title>Halobacteriovorax valvorus sp. nov., a novel prokaryotic predator isolated from coastal seawater of China.</title>
        <authorList>
            <person name="Chen M.-X."/>
        </authorList>
    </citation>
    <scope>NUCLEOTIDE SEQUENCE [LARGE SCALE GENOMIC DNA]</scope>
    <source>
        <strain evidence="8">BL9</strain>
    </source>
</reference>
<evidence type="ECO:0000313" key="7">
    <source>
        <dbReference type="EMBL" id="RZF20905.1"/>
    </source>
</evidence>
<evidence type="ECO:0000256" key="1">
    <source>
        <dbReference type="ARBA" id="ARBA00004141"/>
    </source>
</evidence>
<organism evidence="7 8">
    <name type="scientific">Halobacteriovorax vibrionivorans</name>
    <dbReference type="NCBI Taxonomy" id="2152716"/>
    <lineage>
        <taxon>Bacteria</taxon>
        <taxon>Pseudomonadati</taxon>
        <taxon>Bdellovibrionota</taxon>
        <taxon>Bacteriovoracia</taxon>
        <taxon>Bacteriovoracales</taxon>
        <taxon>Halobacteriovoraceae</taxon>
        <taxon>Halobacteriovorax</taxon>
    </lineage>
</organism>
<dbReference type="Proteomes" id="UP000443582">
    <property type="component" value="Unassembled WGS sequence"/>
</dbReference>
<keyword evidence="8" id="KW-1185">Reference proteome</keyword>
<dbReference type="InterPro" id="IPR038770">
    <property type="entry name" value="Na+/solute_symporter_sf"/>
</dbReference>
<dbReference type="RefSeq" id="WP_115363174.1">
    <property type="nucleotide sequence ID" value="NZ_QDKL01000003.1"/>
</dbReference>
<protein>
    <recommendedName>
        <fullName evidence="6">Cation/H+ exchanger transmembrane domain-containing protein</fullName>
    </recommendedName>
</protein>
<evidence type="ECO:0000256" key="3">
    <source>
        <dbReference type="ARBA" id="ARBA00022989"/>
    </source>
</evidence>
<feature type="transmembrane region" description="Helical" evidence="5">
    <location>
        <begin position="351"/>
        <end position="369"/>
    </location>
</feature>
<comment type="subcellular location">
    <subcellularLocation>
        <location evidence="1">Membrane</location>
        <topology evidence="1">Multi-pass membrane protein</topology>
    </subcellularLocation>
</comment>
<gene>
    <name evidence="7" type="ORF">DAY19_13045</name>
</gene>
<accession>A0ABY0ID76</accession>
<feature type="transmembrane region" description="Helical" evidence="5">
    <location>
        <begin position="317"/>
        <end position="339"/>
    </location>
</feature>
<evidence type="ECO:0000256" key="2">
    <source>
        <dbReference type="ARBA" id="ARBA00022692"/>
    </source>
</evidence>
<feature type="domain" description="Cation/H+ exchanger transmembrane" evidence="6">
    <location>
        <begin position="22"/>
        <end position="399"/>
    </location>
</feature>
<dbReference type="PANTHER" id="PTHR43021:SF2">
    <property type="entry name" value="CATION_H+ EXCHANGER DOMAIN-CONTAINING PROTEIN"/>
    <property type="match status" value="1"/>
</dbReference>
<evidence type="ECO:0000256" key="5">
    <source>
        <dbReference type="SAM" id="Phobius"/>
    </source>
</evidence>
<comment type="caution">
    <text evidence="7">The sequence shown here is derived from an EMBL/GenBank/DDBJ whole genome shotgun (WGS) entry which is preliminary data.</text>
</comment>
<sequence length="442" mass="48827">MFNFIDPSDTQAVIPILGLCLLLCLIVARFSKNIGIPKVSGFIILGILLGPYVSGVITHEFLEKTSYLSDLALGLILFNIGGEFNKYLLRRISEQVVKESHIKVALMFFFSFILFAITLLIFSSFTFSNILIISFMLAVISVEAAPPTTVLVMKEYNSHGPLTDAIMIHLGIVTGVTIIGTLIFTAIFEATGVWPSFDTPYETILSMAKVIFGSIAIGVVLGILLAWLENFENKIGNFLFSIVTMLIFAQTLTYFLNLNVLLVSLVMGFTITQASSKGRLIHTTVRDMGSSLYAIFFVYAGTHINIAGIISEGALYVLMYIVVRVISIYFANKVFAYRVKENDYHNLGHCLYSHAGTAIAVAMVIGEIPHVTSEIIFQTIISSIFIFELAGPLILKETLKRSGEISVEMMNDAASRYGPDQTRSFFKITKDFIDNSISALKK</sequence>
<dbReference type="PANTHER" id="PTHR43021">
    <property type="entry name" value="NA(+)/H(+) ANTIPORTER-RELATED"/>
    <property type="match status" value="1"/>
</dbReference>
<feature type="transmembrane region" description="Helical" evidence="5">
    <location>
        <begin position="375"/>
        <end position="395"/>
    </location>
</feature>
<proteinExistence type="predicted"/>
<keyword evidence="3 5" id="KW-1133">Transmembrane helix</keyword>
<feature type="transmembrane region" description="Helical" evidence="5">
    <location>
        <begin position="104"/>
        <end position="125"/>
    </location>
</feature>
<dbReference type="InterPro" id="IPR006153">
    <property type="entry name" value="Cation/H_exchanger_TM"/>
</dbReference>
<name>A0ABY0ID76_9BACT</name>
<keyword evidence="4 5" id="KW-0472">Membrane</keyword>
<feature type="transmembrane region" description="Helical" evidence="5">
    <location>
        <begin position="292"/>
        <end position="311"/>
    </location>
</feature>
<feature type="transmembrane region" description="Helical" evidence="5">
    <location>
        <begin position="42"/>
        <end position="61"/>
    </location>
</feature>
<evidence type="ECO:0000256" key="4">
    <source>
        <dbReference type="ARBA" id="ARBA00023136"/>
    </source>
</evidence>
<feature type="transmembrane region" description="Helical" evidence="5">
    <location>
        <begin position="12"/>
        <end position="30"/>
    </location>
</feature>
<dbReference type="EMBL" id="QDKL01000003">
    <property type="protein sequence ID" value="RZF20905.1"/>
    <property type="molecule type" value="Genomic_DNA"/>
</dbReference>
<keyword evidence="2 5" id="KW-0812">Transmembrane</keyword>
<feature type="transmembrane region" description="Helical" evidence="5">
    <location>
        <begin position="131"/>
        <end position="153"/>
    </location>
</feature>
<evidence type="ECO:0000259" key="6">
    <source>
        <dbReference type="Pfam" id="PF00999"/>
    </source>
</evidence>
<dbReference type="Pfam" id="PF00999">
    <property type="entry name" value="Na_H_Exchanger"/>
    <property type="match status" value="1"/>
</dbReference>
<evidence type="ECO:0000313" key="8">
    <source>
        <dbReference type="Proteomes" id="UP000443582"/>
    </source>
</evidence>